<feature type="compositionally biased region" description="Basic and acidic residues" evidence="1">
    <location>
        <begin position="48"/>
        <end position="59"/>
    </location>
</feature>
<keyword evidence="3" id="KW-1185">Reference proteome</keyword>
<reference evidence="2" key="1">
    <citation type="journal article" date="2013" name="Genome Announc.">
        <title>Draft Genome Sequence of Loktanella cinnabarina LL-001T, Isolated from Deep-Sea Floor Sediment.</title>
        <authorList>
            <person name="Nishi S."/>
            <person name="Tsubouchi T."/>
            <person name="Takaki Y."/>
            <person name="Koyanagi R."/>
            <person name="Satoh N."/>
            <person name="Maruyama T."/>
            <person name="Hatada Y."/>
        </authorList>
    </citation>
    <scope>NUCLEOTIDE SEQUENCE [LARGE SCALE GENOMIC DNA]</scope>
    <source>
        <strain evidence="2">LL-001</strain>
    </source>
</reference>
<protein>
    <submittedName>
        <fullName evidence="2">Uncharacterized protein</fullName>
    </submittedName>
</protein>
<dbReference type="Proteomes" id="UP000016566">
    <property type="component" value="Unassembled WGS sequence"/>
</dbReference>
<accession>U3ACT7</accession>
<dbReference type="AlphaFoldDB" id="U3ACT7"/>
<dbReference type="OrthoDB" id="7874956at2"/>
<evidence type="ECO:0000313" key="3">
    <source>
        <dbReference type="Proteomes" id="UP000016566"/>
    </source>
</evidence>
<evidence type="ECO:0000256" key="1">
    <source>
        <dbReference type="SAM" id="MobiDB-lite"/>
    </source>
</evidence>
<proteinExistence type="predicted"/>
<name>U3ACT7_9RHOB</name>
<dbReference type="RefSeq" id="WP_021693578.1">
    <property type="nucleotide sequence ID" value="NZ_BATB01000015.1"/>
</dbReference>
<gene>
    <name evidence="2" type="ORF">MBELCI_1526</name>
</gene>
<dbReference type="STRING" id="1337093.MBELCI_1526"/>
<sequence length="191" mass="20521">MTIDILAALRAVASRPVPAPRRGDLLSDLAKVAGGDRLLPSPPAAAADPERLGSAEKPDRSRYGLRQMIEAQVAAANRDAACEAERRAPWAESWWSTTDSADVAHCQMLWQEVLRQCLMSAIDVHLGARISSSGATTAWIGSPDFAVVCDLAGFEPSAVAERLRARLREPNGAEALRQELAVAPRRSGDQE</sequence>
<organism evidence="2 3">
    <name type="scientific">Limimaricola cinnabarinus LL-001</name>
    <dbReference type="NCBI Taxonomy" id="1337093"/>
    <lineage>
        <taxon>Bacteria</taxon>
        <taxon>Pseudomonadati</taxon>
        <taxon>Pseudomonadota</taxon>
        <taxon>Alphaproteobacteria</taxon>
        <taxon>Rhodobacterales</taxon>
        <taxon>Paracoccaceae</taxon>
        <taxon>Limimaricola</taxon>
    </lineage>
</organism>
<feature type="region of interest" description="Disordered" evidence="1">
    <location>
        <begin position="35"/>
        <end position="59"/>
    </location>
</feature>
<dbReference type="eggNOG" id="ENOG50301HQ">
    <property type="taxonomic scope" value="Bacteria"/>
</dbReference>
<evidence type="ECO:0000313" key="2">
    <source>
        <dbReference type="EMBL" id="GAD55474.1"/>
    </source>
</evidence>
<comment type="caution">
    <text evidence="2">The sequence shown here is derived from an EMBL/GenBank/DDBJ whole genome shotgun (WGS) entry which is preliminary data.</text>
</comment>
<dbReference type="EMBL" id="BATB01000015">
    <property type="protein sequence ID" value="GAD55474.1"/>
    <property type="molecule type" value="Genomic_DNA"/>
</dbReference>